<comment type="caution">
    <text evidence="2">The sequence shown here is derived from an EMBL/GenBank/DDBJ whole genome shotgun (WGS) entry which is preliminary data.</text>
</comment>
<sequence>MDWVGLIIQLVAGAVGGYGTGRMAKSMSLGTIGDVIAGLIGGWGGAWLVGLIPGLTGLVSGGGVGYVGQAVAGVIGGGILTAIAGAIKNATMK</sequence>
<evidence type="ECO:0000313" key="3">
    <source>
        <dbReference type="Proteomes" id="UP000782610"/>
    </source>
</evidence>
<name>A0A933L434_9HYPH</name>
<feature type="transmembrane region" description="Helical" evidence="1">
    <location>
        <begin position="36"/>
        <end position="60"/>
    </location>
</feature>
<keyword evidence="1" id="KW-1133">Transmembrane helix</keyword>
<evidence type="ECO:0000256" key="1">
    <source>
        <dbReference type="SAM" id="Phobius"/>
    </source>
</evidence>
<accession>A0A933L434</accession>
<dbReference type="EMBL" id="JACRAF010000027">
    <property type="protein sequence ID" value="MBI4922076.1"/>
    <property type="molecule type" value="Genomic_DNA"/>
</dbReference>
<protein>
    <recommendedName>
        <fullName evidence="4">GlsB/YeaQ/YmgE family stress response membrane protein</fullName>
    </recommendedName>
</protein>
<feature type="transmembrane region" description="Helical" evidence="1">
    <location>
        <begin position="6"/>
        <end position="24"/>
    </location>
</feature>
<dbReference type="Proteomes" id="UP000782610">
    <property type="component" value="Unassembled WGS sequence"/>
</dbReference>
<keyword evidence="1" id="KW-0812">Transmembrane</keyword>
<evidence type="ECO:0008006" key="4">
    <source>
        <dbReference type="Google" id="ProtNLM"/>
    </source>
</evidence>
<evidence type="ECO:0000313" key="2">
    <source>
        <dbReference type="EMBL" id="MBI4922076.1"/>
    </source>
</evidence>
<feature type="transmembrane region" description="Helical" evidence="1">
    <location>
        <begin position="66"/>
        <end position="87"/>
    </location>
</feature>
<dbReference type="AlphaFoldDB" id="A0A933L434"/>
<proteinExistence type="predicted"/>
<keyword evidence="1" id="KW-0472">Membrane</keyword>
<reference evidence="2" key="1">
    <citation type="submission" date="2020-07" db="EMBL/GenBank/DDBJ databases">
        <title>Huge and variable diversity of episymbiotic CPR bacteria and DPANN archaea in groundwater ecosystems.</title>
        <authorList>
            <person name="He C.Y."/>
            <person name="Keren R."/>
            <person name="Whittaker M."/>
            <person name="Farag I.F."/>
            <person name="Doudna J."/>
            <person name="Cate J.H.D."/>
            <person name="Banfield J.F."/>
        </authorList>
    </citation>
    <scope>NUCLEOTIDE SEQUENCE</scope>
    <source>
        <strain evidence="2">NC_groundwater_1586_Pr3_B-0.1um_66_15</strain>
    </source>
</reference>
<gene>
    <name evidence="2" type="ORF">HY834_10025</name>
</gene>
<organism evidence="2 3">
    <name type="scientific">Devosia nanyangense</name>
    <dbReference type="NCBI Taxonomy" id="1228055"/>
    <lineage>
        <taxon>Bacteria</taxon>
        <taxon>Pseudomonadati</taxon>
        <taxon>Pseudomonadota</taxon>
        <taxon>Alphaproteobacteria</taxon>
        <taxon>Hyphomicrobiales</taxon>
        <taxon>Devosiaceae</taxon>
        <taxon>Devosia</taxon>
    </lineage>
</organism>